<keyword evidence="1" id="KW-0732">Signal</keyword>
<accession>A0A1M4V006</accession>
<evidence type="ECO:0000313" key="2">
    <source>
        <dbReference type="EMBL" id="SHE62240.1"/>
    </source>
</evidence>
<dbReference type="RefSeq" id="WP_073192718.1">
    <property type="nucleotide sequence ID" value="NZ_FQTW01000003.1"/>
</dbReference>
<organism evidence="2 3">
    <name type="scientific">Psychroflexus salarius</name>
    <dbReference type="NCBI Taxonomy" id="1155689"/>
    <lineage>
        <taxon>Bacteria</taxon>
        <taxon>Pseudomonadati</taxon>
        <taxon>Bacteroidota</taxon>
        <taxon>Flavobacteriia</taxon>
        <taxon>Flavobacteriales</taxon>
        <taxon>Flavobacteriaceae</taxon>
        <taxon>Psychroflexus</taxon>
    </lineage>
</organism>
<feature type="chain" id="PRO_5009907813" evidence="1">
    <location>
        <begin position="19"/>
        <end position="1141"/>
    </location>
</feature>
<dbReference type="OrthoDB" id="9815802at2"/>
<dbReference type="AlphaFoldDB" id="A0A1M4V006"/>
<gene>
    <name evidence="2" type="ORF">SAMN05444278_103178</name>
</gene>
<evidence type="ECO:0000313" key="3">
    <source>
        <dbReference type="Proteomes" id="UP000184462"/>
    </source>
</evidence>
<protein>
    <submittedName>
        <fullName evidence="2">Uncharacterized protein</fullName>
    </submittedName>
</protein>
<proteinExistence type="predicted"/>
<keyword evidence="3" id="KW-1185">Reference proteome</keyword>
<dbReference type="Proteomes" id="UP000184462">
    <property type="component" value="Unassembled WGS sequence"/>
</dbReference>
<dbReference type="EMBL" id="FQTW01000003">
    <property type="protein sequence ID" value="SHE62240.1"/>
    <property type="molecule type" value="Genomic_DNA"/>
</dbReference>
<reference evidence="2 3" key="1">
    <citation type="submission" date="2016-11" db="EMBL/GenBank/DDBJ databases">
        <authorList>
            <person name="Jaros S."/>
            <person name="Januszkiewicz K."/>
            <person name="Wedrychowicz H."/>
        </authorList>
    </citation>
    <scope>NUCLEOTIDE SEQUENCE [LARGE SCALE GENOMIC DNA]</scope>
    <source>
        <strain evidence="2 3">DSM 25661</strain>
    </source>
</reference>
<dbReference type="STRING" id="1155689.SAMN05444278_103178"/>
<evidence type="ECO:0000256" key="1">
    <source>
        <dbReference type="SAM" id="SignalP"/>
    </source>
</evidence>
<name>A0A1M4V006_9FLAO</name>
<feature type="signal peptide" evidence="1">
    <location>
        <begin position="1"/>
        <end position="18"/>
    </location>
</feature>
<sequence>MRLFLGLLLSLVMCTNYAQDETSYRFFSKEITTKELVKLDSVSISSYQFQLKYLDGETVSDELYQVDFPKAELRLKPSLIQQASKLYVYYARYPKLFYLNTTAVDSSYILPNSANTNTKLVDLQLQTPKAKLKNPFSGLQTSGNLSRSLIVGNNQNAVVQSELDLQISGELANDLRINASIRDANLPSQAGGYTQNLNEFDQIFIELEAKNWAIRAGDIDLYSESRFAAYTKRVQGLRIKANFDDEGSNAAFAAAALVRGVFKRSEIQAQEGNQGPYKLVGTNGEQYILIVSGSESVFVNGTKLKRGENADYIIDYNAGEVIFNANYPIDSRMRIIVEYQVAEQNYSRVIATTGGQLETNQLRLAASVYHESDLKNQPLQQSLTETQVDFLQLAGDDQSLMFAPSATPAEYNENRILYRQENVNGEIIYVFSNNPEDELFNVRFTNVGENQGNYVVSDQEAITTIFEYVAPVNGIPQGSYEPIVRLIAPTQLQIGNISGSYQTFKHQDIKFELSASRNDENLYSTLDDDNNEGIAAHVELNQSLLTADSLNPHDLKLTGQIDFIDQNYQSIERLYNVEFNRDWNIETPLNANQNYYRIGSAYNFNAQLKARYAFEKLQFGEFYDGQKHIFSTQSQFKKLQFNARGSYLETESQSLETEFFRLFSSAEYSLNKTWVGTSFDTERNELLDVETQEYSNLSQGFAAYSAYVGVGDSTKVYSKLSYTFRENDSLRQNKLQRVNSSHNFSLESTLIKQKNTNLSLFGRWRKLQFNQQNIPDETSVNGRLRYTQSLFNSALNLTTAYETNSGNIARQAFTYVEVEPGQGQYTWIDYNANEIQELNEFEVAQFQDQARYIRVLLPNQNFVRTNRNRFSQQVQVDFKRFANTERPLKFLSHFYNQTSLIIDQQVERDGSGIKLNPFTSSGEQLIGQNNVIRNSLFFNRGLRKYSTTYNFNLSESKNLLIVGLQSQLNRLHELQFQHEIKELWLFTLNQKLTQSEQASANFENRNFKIDGFQVSPKFSYLPAGNKQFDVFYSFKNAETSLGEFALLEQHELGLSFNVNNQQKYSLRGELKYIKNAFEGNANSPVAFQLLEGLQPDDNFTWSLFLQKRLSNFLDVNITYLGRKTPQNATIHTGNIQLRAFF</sequence>